<evidence type="ECO:0000313" key="2">
    <source>
        <dbReference type="Proteomes" id="UP001066276"/>
    </source>
</evidence>
<name>A0AAV7TGH8_PLEWA</name>
<organism evidence="1 2">
    <name type="scientific">Pleurodeles waltl</name>
    <name type="common">Iberian ribbed newt</name>
    <dbReference type="NCBI Taxonomy" id="8319"/>
    <lineage>
        <taxon>Eukaryota</taxon>
        <taxon>Metazoa</taxon>
        <taxon>Chordata</taxon>
        <taxon>Craniata</taxon>
        <taxon>Vertebrata</taxon>
        <taxon>Euteleostomi</taxon>
        <taxon>Amphibia</taxon>
        <taxon>Batrachia</taxon>
        <taxon>Caudata</taxon>
        <taxon>Salamandroidea</taxon>
        <taxon>Salamandridae</taxon>
        <taxon>Pleurodelinae</taxon>
        <taxon>Pleurodeles</taxon>
    </lineage>
</organism>
<accession>A0AAV7TGH8</accession>
<gene>
    <name evidence="1" type="ORF">NDU88_000956</name>
</gene>
<keyword evidence="2" id="KW-1185">Reference proteome</keyword>
<evidence type="ECO:0000313" key="1">
    <source>
        <dbReference type="EMBL" id="KAJ1175669.1"/>
    </source>
</evidence>
<reference evidence="1" key="1">
    <citation type="journal article" date="2022" name="bioRxiv">
        <title>Sequencing and chromosome-scale assembly of the giantPleurodeles waltlgenome.</title>
        <authorList>
            <person name="Brown T."/>
            <person name="Elewa A."/>
            <person name="Iarovenko S."/>
            <person name="Subramanian E."/>
            <person name="Araus A.J."/>
            <person name="Petzold A."/>
            <person name="Susuki M."/>
            <person name="Suzuki K.-i.T."/>
            <person name="Hayashi T."/>
            <person name="Toyoda A."/>
            <person name="Oliveira C."/>
            <person name="Osipova E."/>
            <person name="Leigh N.D."/>
            <person name="Simon A."/>
            <person name="Yun M.H."/>
        </authorList>
    </citation>
    <scope>NUCLEOTIDE SEQUENCE</scope>
    <source>
        <strain evidence="1">20211129_DDA</strain>
        <tissue evidence="1">Liver</tissue>
    </source>
</reference>
<comment type="caution">
    <text evidence="1">The sequence shown here is derived from an EMBL/GenBank/DDBJ whole genome shotgun (WGS) entry which is preliminary data.</text>
</comment>
<dbReference type="EMBL" id="JANPWB010000006">
    <property type="protein sequence ID" value="KAJ1175669.1"/>
    <property type="molecule type" value="Genomic_DNA"/>
</dbReference>
<proteinExistence type="predicted"/>
<dbReference type="AlphaFoldDB" id="A0AAV7TGH8"/>
<dbReference type="Proteomes" id="UP001066276">
    <property type="component" value="Chromosome 3_2"/>
</dbReference>
<protein>
    <submittedName>
        <fullName evidence="1">Uncharacterized protein</fullName>
    </submittedName>
</protein>
<sequence length="94" mass="10262">MTKGEAPPQFLMELMGAGQAQLRLACVPHIGADDCARQRRNEDHLVNNAGMASWGPEMLEPEVPLLGKSKKGANDLPDGTLMNVLYSAGMKQRW</sequence>